<name>C9MNJ7_9BACT</name>
<proteinExistence type="predicted"/>
<evidence type="ECO:0000313" key="1">
    <source>
        <dbReference type="EMBL" id="EEX18650.1"/>
    </source>
</evidence>
<organism evidence="1 2">
    <name type="scientific">Prevotella veroralis F0319</name>
    <dbReference type="NCBI Taxonomy" id="649761"/>
    <lineage>
        <taxon>Bacteria</taxon>
        <taxon>Pseudomonadati</taxon>
        <taxon>Bacteroidota</taxon>
        <taxon>Bacteroidia</taxon>
        <taxon>Bacteroidales</taxon>
        <taxon>Prevotellaceae</taxon>
        <taxon>Prevotella</taxon>
    </lineage>
</organism>
<gene>
    <name evidence="1" type="ORF">HMPREF0973_01184</name>
</gene>
<dbReference type="AlphaFoldDB" id="C9MNJ7"/>
<reference evidence="1 2" key="1">
    <citation type="submission" date="2009-09" db="EMBL/GenBank/DDBJ databases">
        <authorList>
            <person name="Weinstock G."/>
            <person name="Sodergren E."/>
            <person name="Clifton S."/>
            <person name="Fulton L."/>
            <person name="Fulton B."/>
            <person name="Courtney L."/>
            <person name="Fronick C."/>
            <person name="Harrison M."/>
            <person name="Strong C."/>
            <person name="Farmer C."/>
            <person name="Delahaunty K."/>
            <person name="Markovic C."/>
            <person name="Hall O."/>
            <person name="Minx P."/>
            <person name="Tomlinson C."/>
            <person name="Mitreva M."/>
            <person name="Nelson J."/>
            <person name="Hou S."/>
            <person name="Wollam A."/>
            <person name="Pepin K.H."/>
            <person name="Johnson M."/>
            <person name="Bhonagiri V."/>
            <person name="Nash W.E."/>
            <person name="Warren W."/>
            <person name="Chinwalla A."/>
            <person name="Mardis E.R."/>
            <person name="Wilson R.K."/>
        </authorList>
    </citation>
    <scope>NUCLEOTIDE SEQUENCE [LARGE SCALE GENOMIC DNA]</scope>
    <source>
        <strain evidence="1 2">F0319</strain>
    </source>
</reference>
<protein>
    <submittedName>
        <fullName evidence="1">Uncharacterized protein</fullName>
    </submittedName>
</protein>
<keyword evidence="2" id="KW-1185">Reference proteome</keyword>
<comment type="caution">
    <text evidence="1">The sequence shown here is derived from an EMBL/GenBank/DDBJ whole genome shotgun (WGS) entry which is preliminary data.</text>
</comment>
<dbReference type="HOGENOM" id="CLU_3314948_0_0_10"/>
<evidence type="ECO:0000313" key="2">
    <source>
        <dbReference type="Proteomes" id="UP000003327"/>
    </source>
</evidence>
<dbReference type="Proteomes" id="UP000003327">
    <property type="component" value="Unassembled WGS sequence"/>
</dbReference>
<accession>C9MNJ7</accession>
<sequence length="39" mass="4492">MFFFFFFISLQKKKGIMILTPASLCMNKGINSEIVDFKG</sequence>
<dbReference type="EMBL" id="ACVA01000031">
    <property type="protein sequence ID" value="EEX18650.1"/>
    <property type="molecule type" value="Genomic_DNA"/>
</dbReference>